<dbReference type="InterPro" id="IPR050300">
    <property type="entry name" value="GDXG_lipolytic_enzyme"/>
</dbReference>
<feature type="domain" description="Alpha/beta hydrolase fold-3" evidence="5">
    <location>
        <begin position="167"/>
        <end position="291"/>
    </location>
</feature>
<keyword evidence="7" id="KW-1185">Reference proteome</keyword>
<feature type="region of interest" description="Disordered" evidence="4">
    <location>
        <begin position="618"/>
        <end position="657"/>
    </location>
</feature>
<feature type="active site" evidence="3">
    <location>
        <position position="248"/>
    </location>
</feature>
<proteinExistence type="inferred from homology"/>
<dbReference type="InterPro" id="IPR033140">
    <property type="entry name" value="Lipase_GDXG_put_SER_AS"/>
</dbReference>
<dbReference type="Proteomes" id="UP000703269">
    <property type="component" value="Unassembled WGS sequence"/>
</dbReference>
<comment type="caution">
    <text evidence="6">The sequence shown here is derived from an EMBL/GenBank/DDBJ whole genome shotgun (WGS) entry which is preliminary data.</text>
</comment>
<dbReference type="PANTHER" id="PTHR48081:SF5">
    <property type="entry name" value="ALPHA_BETA HYDROLASE FOLD-3 DOMAIN-CONTAINING PROTEIN"/>
    <property type="match status" value="1"/>
</dbReference>
<dbReference type="Pfam" id="PF07859">
    <property type="entry name" value="Abhydrolase_3"/>
    <property type="match status" value="1"/>
</dbReference>
<feature type="compositionally biased region" description="Polar residues" evidence="4">
    <location>
        <begin position="710"/>
        <end position="720"/>
    </location>
</feature>
<keyword evidence="2" id="KW-0378">Hydrolase</keyword>
<feature type="compositionally biased region" description="Basic and acidic residues" evidence="4">
    <location>
        <begin position="993"/>
        <end position="1003"/>
    </location>
</feature>
<feature type="compositionally biased region" description="Basic residues" evidence="4">
    <location>
        <begin position="628"/>
        <end position="637"/>
    </location>
</feature>
<organism evidence="6 7">
    <name type="scientific">Phanerochaete sordida</name>
    <dbReference type="NCBI Taxonomy" id="48140"/>
    <lineage>
        <taxon>Eukaryota</taxon>
        <taxon>Fungi</taxon>
        <taxon>Dikarya</taxon>
        <taxon>Basidiomycota</taxon>
        <taxon>Agaricomycotina</taxon>
        <taxon>Agaricomycetes</taxon>
        <taxon>Polyporales</taxon>
        <taxon>Phanerochaetaceae</taxon>
        <taxon>Phanerochaete</taxon>
    </lineage>
</organism>
<dbReference type="GO" id="GO:0016787">
    <property type="term" value="F:hydrolase activity"/>
    <property type="evidence" value="ECO:0007669"/>
    <property type="project" value="UniProtKB-KW"/>
</dbReference>
<dbReference type="PROSITE" id="PS01173">
    <property type="entry name" value="LIPASE_GDXG_HIS"/>
    <property type="match status" value="1"/>
</dbReference>
<evidence type="ECO:0000256" key="1">
    <source>
        <dbReference type="ARBA" id="ARBA00010515"/>
    </source>
</evidence>
<feature type="compositionally biased region" description="Polar residues" evidence="4">
    <location>
        <begin position="404"/>
        <end position="415"/>
    </location>
</feature>
<dbReference type="OrthoDB" id="1662883at2759"/>
<dbReference type="AlphaFoldDB" id="A0A9P3L7S0"/>
<dbReference type="Gene3D" id="3.40.50.1820">
    <property type="entry name" value="alpha/beta hydrolase"/>
    <property type="match status" value="2"/>
</dbReference>
<dbReference type="PROSITE" id="PS01174">
    <property type="entry name" value="LIPASE_GDXG_SER"/>
    <property type="match status" value="1"/>
</dbReference>
<evidence type="ECO:0000313" key="6">
    <source>
        <dbReference type="EMBL" id="GJE84268.1"/>
    </source>
</evidence>
<feature type="region of interest" description="Disordered" evidence="4">
    <location>
        <begin position="920"/>
        <end position="944"/>
    </location>
</feature>
<evidence type="ECO:0000259" key="5">
    <source>
        <dbReference type="Pfam" id="PF07859"/>
    </source>
</evidence>
<dbReference type="InterPro" id="IPR029058">
    <property type="entry name" value="AB_hydrolase_fold"/>
</dbReference>
<feature type="region of interest" description="Disordered" evidence="4">
    <location>
        <begin position="961"/>
        <end position="1003"/>
    </location>
</feature>
<dbReference type="InterPro" id="IPR013094">
    <property type="entry name" value="AB_hydrolase_3"/>
</dbReference>
<evidence type="ECO:0000313" key="7">
    <source>
        <dbReference type="Proteomes" id="UP000703269"/>
    </source>
</evidence>
<accession>A0A9P3L7S0</accession>
<dbReference type="EMBL" id="BPQB01000001">
    <property type="protein sequence ID" value="GJE84268.1"/>
    <property type="molecule type" value="Genomic_DNA"/>
</dbReference>
<protein>
    <submittedName>
        <fullName evidence="6">Alpha/beta-hydrolase</fullName>
    </submittedName>
</protein>
<feature type="compositionally biased region" description="Basic and acidic residues" evidence="4">
    <location>
        <begin position="686"/>
        <end position="704"/>
    </location>
</feature>
<comment type="similarity">
    <text evidence="1">Belongs to the 'GDXG' lipolytic enzyme family.</text>
</comment>
<feature type="region of interest" description="Disordered" evidence="4">
    <location>
        <begin position="672"/>
        <end position="731"/>
    </location>
</feature>
<evidence type="ECO:0000256" key="4">
    <source>
        <dbReference type="SAM" id="MobiDB-lite"/>
    </source>
</evidence>
<name>A0A9P3L7S0_9APHY</name>
<sequence length="1003" mass="112640">MTVSTTSAAFYITPVVFKTFFKHVTAKGRKFKDGDDKAVATDDVFFDEAFHIVKAFIQMGTENTVESLQAFTNTHVPAPYWAAVSQVLIPLSCCNRAADMLIDWFGPEDLKLVVGGEKWWQVRGLDGLDAEWVTEKEYLAPPPSKTDRKYSTEEMNIVRMDHLETVMLYVHGGGYFWGSINTHRYQIIRYSRKINGRCFAVNYRKAPQYPWPCPLQDVLAAWFYLTEPPPGALHKPVPPSKIVIAGDSAGGGLCIAALTVLRDMGYEQPAGAVLISPWVDLTHSFPSVMKNTETDIIPPYGFIHKPSPIWPIHPLPLDGEPRVVATKTNPPPAPGHADTLRPSPERAEEQVEQKVEQSAEEGHPVHSGELEDAEVKSQKNQMQMLDQDMDERNTSSLPDKPAAGSNSMSQHGSPSDNDEKRNLPPPDSPVQSTYSHQIKDDDPNYDELLAFWEPKPPKVLMEDPNEQPLELRSQIQLYAMNEQLTHPLVSPVLQGSLGNLCPLYILAGDGEVLRDEIVYLAHKAANPDKYPTRKGILKDGVRQRENAQKFTKPTRVHLQVFDGMCHVLTVFTFTDSAKYAYRSIAEFVKHVTTHDAAHLEQNPFPEFHIPPAAILDSASEDERDPHQSKHKRPRRQSSKFLSFMRRSRGTAPVPVDSQVTRTDINLYRENEEIAKQEVESNSAAVEMREDRVQDEGERPQDEANGHAQHASGSSSDNTQVDGEVPDGKASGRVKDIAGVVMLRERVDIFGQVRPMEPEGEIEALHIPARLIGIIKEEPVTRWLTGQELWDKRYHKAGLHAIHQREHYEKKYAAMIEKARSQGLELVSDRDHHRPAEYRRRRASTVSIESTFSTGEVVPDKRYGPLDVDDERPASSAIVGRRDNRESIALVKKCIYYKAPATHKTIPKRSASDAIRAAFDRDDNPVKAPKQSVSEQQTDNNILPMHGLRMWQNIITMFMRKSSAKSTKARRRSMPNLASAAGRASHSMSRHGRHSAEGEGPRSP</sequence>
<dbReference type="SUPFAM" id="SSF53474">
    <property type="entry name" value="alpha/beta-Hydrolases"/>
    <property type="match status" value="1"/>
</dbReference>
<feature type="region of interest" description="Disordered" evidence="4">
    <location>
        <begin position="321"/>
        <end position="442"/>
    </location>
</feature>
<evidence type="ECO:0000256" key="2">
    <source>
        <dbReference type="ARBA" id="ARBA00022801"/>
    </source>
</evidence>
<dbReference type="InterPro" id="IPR002168">
    <property type="entry name" value="Lipase_GDXG_HIS_AS"/>
</dbReference>
<feature type="compositionally biased region" description="Basic and acidic residues" evidence="4">
    <location>
        <begin position="343"/>
        <end position="377"/>
    </location>
</feature>
<reference evidence="6 7" key="1">
    <citation type="submission" date="2021-08" db="EMBL/GenBank/DDBJ databases">
        <title>Draft Genome Sequence of Phanerochaete sordida strain YK-624.</title>
        <authorList>
            <person name="Mori T."/>
            <person name="Dohra H."/>
            <person name="Suzuki T."/>
            <person name="Kawagishi H."/>
            <person name="Hirai H."/>
        </authorList>
    </citation>
    <scope>NUCLEOTIDE SEQUENCE [LARGE SCALE GENOMIC DNA]</scope>
    <source>
        <strain evidence="6 7">YK-624</strain>
    </source>
</reference>
<evidence type="ECO:0000256" key="3">
    <source>
        <dbReference type="PROSITE-ProRule" id="PRU10038"/>
    </source>
</evidence>
<gene>
    <name evidence="6" type="ORF">PsYK624_003440</name>
</gene>
<dbReference type="PANTHER" id="PTHR48081">
    <property type="entry name" value="AB HYDROLASE SUPERFAMILY PROTEIN C4A8.06C"/>
    <property type="match status" value="1"/>
</dbReference>
<feature type="compositionally biased region" description="Polar residues" evidence="4">
    <location>
        <begin position="930"/>
        <end position="940"/>
    </location>
</feature>